<dbReference type="Gene3D" id="3.30.40.10">
    <property type="entry name" value="Zinc/RING finger domain, C3HC4 (zinc finger)"/>
    <property type="match status" value="1"/>
</dbReference>
<keyword evidence="12" id="KW-0833">Ubl conjugation pathway</keyword>
<comment type="pathway">
    <text evidence="3">Protein modification; protein ubiquitination.</text>
</comment>
<sequence>MAVVDALALPGAETALVIRAVQKDVEYREELQRLLRAAVMVWVPNTAGRWNARLRTSLPGILDTAGDVVYYWLCVLGAQRRQTLGEEYCDIMQIRPSRTSRVHAARHLVTGLMYAFSSRTVQLVIKRLFRTQLGLIIKDEALSAMLEYAAKIHLAIFYFTSQYYEFARRCTGVQYANVGRNARTGISNNQYKLLGLLLSIQLVVQAALFLFRTLRRAARAARREQSSSHRESKSQRLSSGAPSARILLFEQLARMVFERPLEQDDGEQRTESAVLGGSDHLQNDRSLEVGMSISQSRSRKSCTLCLEAMRDPACTPCGHVFCWHCVAPWTVRNAACPLCRQELQLRDVLCLYNF</sequence>
<comment type="caution">
    <text evidence="20">The sequence shown here is derived from an EMBL/GenBank/DDBJ whole genome shotgun (WGS) entry which is preliminary data.</text>
</comment>
<evidence type="ECO:0000313" key="20">
    <source>
        <dbReference type="EMBL" id="KAA8498416.1"/>
    </source>
</evidence>
<dbReference type="PROSITE" id="PS50089">
    <property type="entry name" value="ZF_RING_2"/>
    <property type="match status" value="1"/>
</dbReference>
<dbReference type="Proteomes" id="UP000324585">
    <property type="component" value="Unassembled WGS sequence"/>
</dbReference>
<keyword evidence="14" id="KW-0653">Protein transport</keyword>
<dbReference type="EC" id="2.3.2.27" evidence="5"/>
<dbReference type="PANTHER" id="PTHR23350:SF0">
    <property type="entry name" value="PEROXISOME BIOGENESIS FACTOR 10"/>
    <property type="match status" value="1"/>
</dbReference>
<dbReference type="Pfam" id="PF13639">
    <property type="entry name" value="zf-RING_2"/>
    <property type="match status" value="1"/>
</dbReference>
<evidence type="ECO:0000256" key="15">
    <source>
        <dbReference type="ARBA" id="ARBA00022989"/>
    </source>
</evidence>
<dbReference type="InterPro" id="IPR025654">
    <property type="entry name" value="PEX2/10"/>
</dbReference>
<evidence type="ECO:0000256" key="5">
    <source>
        <dbReference type="ARBA" id="ARBA00012483"/>
    </source>
</evidence>
<dbReference type="SMART" id="SM00184">
    <property type="entry name" value="RING"/>
    <property type="match status" value="1"/>
</dbReference>
<dbReference type="SUPFAM" id="SSF57850">
    <property type="entry name" value="RING/U-box"/>
    <property type="match status" value="1"/>
</dbReference>
<keyword evidence="13" id="KW-0862">Zinc</keyword>
<evidence type="ECO:0000256" key="7">
    <source>
        <dbReference type="ARBA" id="ARBA00022593"/>
    </source>
</evidence>
<comment type="catalytic activity">
    <reaction evidence="1">
        <text>S-ubiquitinyl-[E2 ubiquitin-conjugating enzyme]-L-cysteine + [acceptor protein]-L-lysine = [E2 ubiquitin-conjugating enzyme]-L-cysteine + N(6)-ubiquitinyl-[acceptor protein]-L-lysine.</text>
        <dbReference type="EC" id="2.3.2.27"/>
    </reaction>
</comment>
<dbReference type="CDD" id="cd16527">
    <property type="entry name" value="RING-HC_PEX10"/>
    <property type="match status" value="1"/>
</dbReference>
<comment type="subcellular location">
    <subcellularLocation>
        <location evidence="2">Peroxisome membrane</location>
        <topology evidence="2">Multi-pass membrane protein</topology>
    </subcellularLocation>
</comment>
<evidence type="ECO:0000256" key="3">
    <source>
        <dbReference type="ARBA" id="ARBA00004906"/>
    </source>
</evidence>
<evidence type="ECO:0000256" key="8">
    <source>
        <dbReference type="ARBA" id="ARBA00022679"/>
    </source>
</evidence>
<evidence type="ECO:0000256" key="2">
    <source>
        <dbReference type="ARBA" id="ARBA00004585"/>
    </source>
</evidence>
<evidence type="ECO:0000256" key="17">
    <source>
        <dbReference type="ARBA" id="ARBA00023140"/>
    </source>
</evidence>
<keyword evidence="8" id="KW-0808">Transferase</keyword>
<evidence type="ECO:0000256" key="9">
    <source>
        <dbReference type="ARBA" id="ARBA00022692"/>
    </source>
</evidence>
<keyword evidence="10" id="KW-0479">Metal-binding</keyword>
<dbReference type="GO" id="GO:0061630">
    <property type="term" value="F:ubiquitin protein ligase activity"/>
    <property type="evidence" value="ECO:0007669"/>
    <property type="project" value="UniProtKB-EC"/>
</dbReference>
<keyword evidence="21" id="KW-1185">Reference proteome</keyword>
<dbReference type="InterPro" id="IPR006845">
    <property type="entry name" value="Pex_N"/>
</dbReference>
<evidence type="ECO:0000256" key="10">
    <source>
        <dbReference type="ARBA" id="ARBA00022723"/>
    </source>
</evidence>
<dbReference type="OrthoDB" id="6270329at2759"/>
<dbReference type="PANTHER" id="PTHR23350">
    <property type="entry name" value="PEROXISOME ASSEMBLY PROTEIN 10"/>
    <property type="match status" value="1"/>
</dbReference>
<organism evidence="20 21">
    <name type="scientific">Porphyridium purpureum</name>
    <name type="common">Red alga</name>
    <name type="synonym">Porphyridium cruentum</name>
    <dbReference type="NCBI Taxonomy" id="35688"/>
    <lineage>
        <taxon>Eukaryota</taxon>
        <taxon>Rhodophyta</taxon>
        <taxon>Bangiophyceae</taxon>
        <taxon>Porphyridiales</taxon>
        <taxon>Porphyridiaceae</taxon>
        <taxon>Porphyridium</taxon>
    </lineage>
</organism>
<dbReference type="PROSITE" id="PS00518">
    <property type="entry name" value="ZF_RING_1"/>
    <property type="match status" value="1"/>
</dbReference>
<dbReference type="EMBL" id="VRMN01000001">
    <property type="protein sequence ID" value="KAA8498416.1"/>
    <property type="molecule type" value="Genomic_DNA"/>
</dbReference>
<evidence type="ECO:0000256" key="14">
    <source>
        <dbReference type="ARBA" id="ARBA00022927"/>
    </source>
</evidence>
<keyword evidence="9" id="KW-0812">Transmembrane</keyword>
<keyword evidence="6" id="KW-0813">Transport</keyword>
<dbReference type="GO" id="GO:0005778">
    <property type="term" value="C:peroxisomal membrane"/>
    <property type="evidence" value="ECO:0007669"/>
    <property type="project" value="UniProtKB-SubCell"/>
</dbReference>
<name>A0A5J4Z448_PORPP</name>
<keyword evidence="15" id="KW-1133">Transmembrane helix</keyword>
<dbReference type="InterPro" id="IPR013083">
    <property type="entry name" value="Znf_RING/FYVE/PHD"/>
</dbReference>
<dbReference type="OMA" id="YCDVVQL"/>
<proteinExistence type="inferred from homology"/>
<keyword evidence="7" id="KW-0962">Peroxisome biogenesis</keyword>
<dbReference type="GO" id="GO:0008270">
    <property type="term" value="F:zinc ion binding"/>
    <property type="evidence" value="ECO:0007669"/>
    <property type="project" value="UniProtKB-KW"/>
</dbReference>
<keyword evidence="17" id="KW-0576">Peroxisome</keyword>
<evidence type="ECO:0000259" key="19">
    <source>
        <dbReference type="PROSITE" id="PS50089"/>
    </source>
</evidence>
<dbReference type="InterPro" id="IPR001841">
    <property type="entry name" value="Znf_RING"/>
</dbReference>
<evidence type="ECO:0000256" key="18">
    <source>
        <dbReference type="PROSITE-ProRule" id="PRU00175"/>
    </source>
</evidence>
<dbReference type="AlphaFoldDB" id="A0A5J4Z448"/>
<dbReference type="GO" id="GO:0016558">
    <property type="term" value="P:protein import into peroxisome matrix"/>
    <property type="evidence" value="ECO:0007669"/>
    <property type="project" value="InterPro"/>
</dbReference>
<accession>A0A5J4Z448</accession>
<keyword evidence="16" id="KW-0472">Membrane</keyword>
<dbReference type="Pfam" id="PF04757">
    <property type="entry name" value="Pex2_Pex12"/>
    <property type="match status" value="1"/>
</dbReference>
<evidence type="ECO:0000256" key="12">
    <source>
        <dbReference type="ARBA" id="ARBA00022786"/>
    </source>
</evidence>
<evidence type="ECO:0000256" key="6">
    <source>
        <dbReference type="ARBA" id="ARBA00022448"/>
    </source>
</evidence>
<evidence type="ECO:0000256" key="11">
    <source>
        <dbReference type="ARBA" id="ARBA00022771"/>
    </source>
</evidence>
<evidence type="ECO:0000256" key="4">
    <source>
        <dbReference type="ARBA" id="ARBA00008704"/>
    </source>
</evidence>
<evidence type="ECO:0000256" key="16">
    <source>
        <dbReference type="ARBA" id="ARBA00023136"/>
    </source>
</evidence>
<comment type="similarity">
    <text evidence="4">Belongs to the pex2/pex10/pex12 family.</text>
</comment>
<keyword evidence="11 18" id="KW-0863">Zinc-finger</keyword>
<evidence type="ECO:0000256" key="13">
    <source>
        <dbReference type="ARBA" id="ARBA00022833"/>
    </source>
</evidence>
<protein>
    <recommendedName>
        <fullName evidence="5">RING-type E3 ubiquitin transferase</fullName>
        <ecNumber evidence="5">2.3.2.27</ecNumber>
    </recommendedName>
</protein>
<feature type="domain" description="RING-type" evidence="19">
    <location>
        <begin position="302"/>
        <end position="340"/>
    </location>
</feature>
<dbReference type="InterPro" id="IPR017907">
    <property type="entry name" value="Znf_RING_CS"/>
</dbReference>
<gene>
    <name evidence="20" type="ORF">FVE85_6001</name>
</gene>
<reference evidence="21" key="1">
    <citation type="journal article" date="2019" name="Nat. Commun.">
        <title>Expansion of phycobilisome linker gene families in mesophilic red algae.</title>
        <authorList>
            <person name="Lee J."/>
            <person name="Kim D."/>
            <person name="Bhattacharya D."/>
            <person name="Yoon H.S."/>
        </authorList>
    </citation>
    <scope>NUCLEOTIDE SEQUENCE [LARGE SCALE GENOMIC DNA]</scope>
    <source>
        <strain evidence="21">CCMP 1328</strain>
    </source>
</reference>
<evidence type="ECO:0000256" key="1">
    <source>
        <dbReference type="ARBA" id="ARBA00000900"/>
    </source>
</evidence>
<evidence type="ECO:0000313" key="21">
    <source>
        <dbReference type="Proteomes" id="UP000324585"/>
    </source>
</evidence>